<dbReference type="OrthoDB" id="9774451at2"/>
<sequence length="284" mass="30732">MNKKVLSIMSIFLLVIMLSAGCGSSDNSQNANSPEVGDTTEDKTFKVGLECDYPPFNWTQLDDSNGAVPIDGCAEYAAGYDIEIAKRIADGLGRELVIVKTEWSGLLPALTSGKIDAIIAGMSPTAERKESIDFSTNYYKSDLVMVVKKGGKYEGATSIQDFKGAKVTAQIGTFHYTVIDQIEGVIKEPAMDDFSAMRVALESGMIDGYISEKPEAVSAEAANENFTFVEFDDGFVTSDDDTAIAVGLVKESELIEEINRILAGISDAEKEELMNEAIKNQPKE</sequence>
<evidence type="ECO:0000313" key="4">
    <source>
        <dbReference type="EMBL" id="CCP26941.1"/>
    </source>
</evidence>
<dbReference type="RefSeq" id="WP_013779017.1">
    <property type="nucleotide sequence ID" value="NC_015519.1"/>
</dbReference>
<dbReference type="Pfam" id="PF00497">
    <property type="entry name" value="SBP_bac_3"/>
    <property type="match status" value="1"/>
</dbReference>
<dbReference type="SMART" id="SM00062">
    <property type="entry name" value="PBPb"/>
    <property type="match status" value="1"/>
</dbReference>
<evidence type="ECO:0000313" key="5">
    <source>
        <dbReference type="Proteomes" id="UP000010802"/>
    </source>
</evidence>
<protein>
    <submittedName>
        <fullName evidence="4">ABC-type transporter, periplasmic subunit family 3</fullName>
    </submittedName>
</protein>
<dbReference type="KEGG" id="tae:TepiRe1_2119"/>
<dbReference type="STRING" id="1209989.TepRe1_1967"/>
<dbReference type="EMBL" id="HF563609">
    <property type="protein sequence ID" value="CCP26941.1"/>
    <property type="molecule type" value="Genomic_DNA"/>
</dbReference>
<dbReference type="PATRIC" id="fig|1209989.3.peg.2438"/>
<feature type="domain" description="Solute-binding protein family 3/N-terminal" evidence="3">
    <location>
        <begin position="44"/>
        <end position="276"/>
    </location>
</feature>
<feature type="chain" id="PRO_5039244006" evidence="2">
    <location>
        <begin position="21"/>
        <end position="284"/>
    </location>
</feature>
<proteinExistence type="predicted"/>
<dbReference type="Proteomes" id="UP000010802">
    <property type="component" value="Chromosome"/>
</dbReference>
<dbReference type="eggNOG" id="COG0834">
    <property type="taxonomic scope" value="Bacteria"/>
</dbReference>
<name>F4LQU2_TEPAE</name>
<dbReference type="PANTHER" id="PTHR35936">
    <property type="entry name" value="MEMBRANE-BOUND LYTIC MUREIN TRANSGLYCOSYLASE F"/>
    <property type="match status" value="1"/>
</dbReference>
<evidence type="ECO:0000259" key="3">
    <source>
        <dbReference type="SMART" id="SM00062"/>
    </source>
</evidence>
<organism evidence="4 5">
    <name type="scientific">Tepidanaerobacter acetatoxydans (strain DSM 21804 / JCM 16047 / Re1)</name>
    <dbReference type="NCBI Taxonomy" id="1209989"/>
    <lineage>
        <taxon>Bacteria</taxon>
        <taxon>Bacillati</taxon>
        <taxon>Bacillota</taxon>
        <taxon>Clostridia</taxon>
        <taxon>Thermosediminibacterales</taxon>
        <taxon>Tepidanaerobacteraceae</taxon>
        <taxon>Tepidanaerobacter</taxon>
    </lineage>
</organism>
<keyword evidence="5" id="KW-1185">Reference proteome</keyword>
<dbReference type="AlphaFoldDB" id="F4LQU2"/>
<keyword evidence="1 2" id="KW-0732">Signal</keyword>
<accession>L0S199</accession>
<evidence type="ECO:0000256" key="1">
    <source>
        <dbReference type="ARBA" id="ARBA00022729"/>
    </source>
</evidence>
<accession>F4LQU2</accession>
<evidence type="ECO:0000256" key="2">
    <source>
        <dbReference type="SAM" id="SignalP"/>
    </source>
</evidence>
<dbReference type="PROSITE" id="PS51257">
    <property type="entry name" value="PROKAR_LIPOPROTEIN"/>
    <property type="match status" value="1"/>
</dbReference>
<dbReference type="SUPFAM" id="SSF53850">
    <property type="entry name" value="Periplasmic binding protein-like II"/>
    <property type="match status" value="1"/>
</dbReference>
<dbReference type="InterPro" id="IPR001638">
    <property type="entry name" value="Solute-binding_3/MltF_N"/>
</dbReference>
<feature type="signal peptide" evidence="2">
    <location>
        <begin position="1"/>
        <end position="20"/>
    </location>
</feature>
<dbReference type="PANTHER" id="PTHR35936:SF17">
    <property type="entry name" value="ARGININE-BINDING EXTRACELLULAR PROTEIN ARTP"/>
    <property type="match status" value="1"/>
</dbReference>
<dbReference type="KEGG" id="tep:TepRe1_1967"/>
<reference evidence="5" key="1">
    <citation type="journal article" date="2013" name="Genome Announc.">
        <title>First genome sequence of a syntrophic acetate-oxidizing bacterium, Tepidanaerobacter acetatoxydans strain Re1.</title>
        <authorList>
            <person name="Manzoor S."/>
            <person name="Bongcam-Rudloff E."/>
            <person name="Schnurer A."/>
            <person name="Muller B."/>
        </authorList>
    </citation>
    <scope>NUCLEOTIDE SEQUENCE [LARGE SCALE GENOMIC DNA]</scope>
    <source>
        <strain evidence="5">Re1</strain>
    </source>
</reference>
<gene>
    <name evidence="4" type="ordered locus">TEPIRE1_2119</name>
</gene>
<dbReference type="HOGENOM" id="CLU_019602_18_2_9"/>
<dbReference type="Gene3D" id="3.40.190.10">
    <property type="entry name" value="Periplasmic binding protein-like II"/>
    <property type="match status" value="2"/>
</dbReference>